<dbReference type="EMBL" id="HACA01020463">
    <property type="protein sequence ID" value="CDW37824.1"/>
    <property type="molecule type" value="Transcribed_RNA"/>
</dbReference>
<dbReference type="Gene3D" id="3.30.420.10">
    <property type="entry name" value="Ribonuclease H-like superfamily/Ribonuclease H"/>
    <property type="match status" value="1"/>
</dbReference>
<sequence length="57" mass="6929">MGSNINFWSKNLWSPENPDLNPLDYSIWWQIEKKAYKVRYPNIDALKTSVNQQWRIM</sequence>
<dbReference type="GO" id="GO:0003676">
    <property type="term" value="F:nucleic acid binding"/>
    <property type="evidence" value="ECO:0007669"/>
    <property type="project" value="InterPro"/>
</dbReference>
<accession>A0A0K2UHV0</accession>
<proteinExistence type="predicted"/>
<evidence type="ECO:0000313" key="1">
    <source>
        <dbReference type="EMBL" id="CDW37824.1"/>
    </source>
</evidence>
<protein>
    <submittedName>
        <fullName evidence="1">Uncharacterized protein</fullName>
    </submittedName>
</protein>
<dbReference type="AlphaFoldDB" id="A0A0K2UHV0"/>
<dbReference type="InterPro" id="IPR036397">
    <property type="entry name" value="RNaseH_sf"/>
</dbReference>
<reference evidence="1" key="1">
    <citation type="submission" date="2014-05" db="EMBL/GenBank/DDBJ databases">
        <authorList>
            <person name="Chronopoulou M."/>
        </authorList>
    </citation>
    <scope>NUCLEOTIDE SEQUENCE</scope>
    <source>
        <tissue evidence="1">Whole organism</tissue>
    </source>
</reference>
<name>A0A0K2UHV0_LEPSM</name>
<organism evidence="1">
    <name type="scientific">Lepeophtheirus salmonis</name>
    <name type="common">Salmon louse</name>
    <name type="synonym">Caligus salmonis</name>
    <dbReference type="NCBI Taxonomy" id="72036"/>
    <lineage>
        <taxon>Eukaryota</taxon>
        <taxon>Metazoa</taxon>
        <taxon>Ecdysozoa</taxon>
        <taxon>Arthropoda</taxon>
        <taxon>Crustacea</taxon>
        <taxon>Multicrustacea</taxon>
        <taxon>Hexanauplia</taxon>
        <taxon>Copepoda</taxon>
        <taxon>Siphonostomatoida</taxon>
        <taxon>Caligidae</taxon>
        <taxon>Lepeophtheirus</taxon>
    </lineage>
</organism>